<dbReference type="Gene3D" id="3.40.50.300">
    <property type="entry name" value="P-loop containing nucleotide triphosphate hydrolases"/>
    <property type="match status" value="1"/>
</dbReference>
<proteinExistence type="predicted"/>
<dbReference type="SUPFAM" id="SSF52540">
    <property type="entry name" value="P-loop containing nucleoside triphosphate hydrolases"/>
    <property type="match status" value="1"/>
</dbReference>
<feature type="domain" description="ABC transporter" evidence="4">
    <location>
        <begin position="4"/>
        <end position="232"/>
    </location>
</feature>
<evidence type="ECO:0000259" key="4">
    <source>
        <dbReference type="PROSITE" id="PS50893"/>
    </source>
</evidence>
<gene>
    <name evidence="5" type="ORF">NMQ00_08170</name>
</gene>
<dbReference type="InterPro" id="IPR003593">
    <property type="entry name" value="AAA+_ATPase"/>
</dbReference>
<keyword evidence="1" id="KW-0813">Transport</keyword>
<keyword evidence="6" id="KW-1185">Reference proteome</keyword>
<keyword evidence="2" id="KW-0547">Nucleotide-binding</keyword>
<evidence type="ECO:0000313" key="6">
    <source>
        <dbReference type="Proteomes" id="UP001060325"/>
    </source>
</evidence>
<dbReference type="InterPro" id="IPR017871">
    <property type="entry name" value="ABC_transporter-like_CS"/>
</dbReference>
<name>A0ABY5FIZ5_9BACL</name>
<dbReference type="GO" id="GO:0005524">
    <property type="term" value="F:ATP binding"/>
    <property type="evidence" value="ECO:0007669"/>
    <property type="project" value="UniProtKB-KW"/>
</dbReference>
<dbReference type="PANTHER" id="PTHR24220:SF86">
    <property type="entry name" value="ABC TRANSPORTER ABCH.1"/>
    <property type="match status" value="1"/>
</dbReference>
<dbReference type="RefSeq" id="WP_255176293.1">
    <property type="nucleotide sequence ID" value="NZ_CP101462.1"/>
</dbReference>
<dbReference type="InterPro" id="IPR017911">
    <property type="entry name" value="MacB-like_ATP-bd"/>
</dbReference>
<dbReference type="PROSITE" id="PS00211">
    <property type="entry name" value="ABC_TRANSPORTER_1"/>
    <property type="match status" value="1"/>
</dbReference>
<dbReference type="SMART" id="SM00382">
    <property type="entry name" value="AAA"/>
    <property type="match status" value="1"/>
</dbReference>
<organism evidence="5 6">
    <name type="scientific">Exiguobacterium aurantiacum</name>
    <dbReference type="NCBI Taxonomy" id="33987"/>
    <lineage>
        <taxon>Bacteria</taxon>
        <taxon>Bacillati</taxon>
        <taxon>Bacillota</taxon>
        <taxon>Bacilli</taxon>
        <taxon>Bacillales</taxon>
        <taxon>Bacillales Family XII. Incertae Sedis</taxon>
        <taxon>Exiguobacterium</taxon>
    </lineage>
</organism>
<protein>
    <submittedName>
        <fullName evidence="5">ABC transporter ATP-binding protein</fullName>
    </submittedName>
</protein>
<dbReference type="Proteomes" id="UP001060325">
    <property type="component" value="Chromosome"/>
</dbReference>
<dbReference type="EMBL" id="CP101462">
    <property type="protein sequence ID" value="UTT41544.1"/>
    <property type="molecule type" value="Genomic_DNA"/>
</dbReference>
<dbReference type="CDD" id="cd03255">
    <property type="entry name" value="ABC_MJ0796_LolCDE_FtsE"/>
    <property type="match status" value="1"/>
</dbReference>
<evidence type="ECO:0000256" key="2">
    <source>
        <dbReference type="ARBA" id="ARBA00022741"/>
    </source>
</evidence>
<dbReference type="InterPro" id="IPR027417">
    <property type="entry name" value="P-loop_NTPase"/>
</dbReference>
<dbReference type="InterPro" id="IPR003439">
    <property type="entry name" value="ABC_transporter-like_ATP-bd"/>
</dbReference>
<evidence type="ECO:0000313" key="5">
    <source>
        <dbReference type="EMBL" id="UTT41544.1"/>
    </source>
</evidence>
<keyword evidence="3 5" id="KW-0067">ATP-binding</keyword>
<dbReference type="PANTHER" id="PTHR24220">
    <property type="entry name" value="IMPORT ATP-BINDING PROTEIN"/>
    <property type="match status" value="1"/>
</dbReference>
<dbReference type="Pfam" id="PF00005">
    <property type="entry name" value="ABC_tran"/>
    <property type="match status" value="1"/>
</dbReference>
<dbReference type="InterPro" id="IPR015854">
    <property type="entry name" value="ABC_transpr_LolD-like"/>
</dbReference>
<evidence type="ECO:0000256" key="3">
    <source>
        <dbReference type="ARBA" id="ARBA00022840"/>
    </source>
</evidence>
<evidence type="ECO:0000256" key="1">
    <source>
        <dbReference type="ARBA" id="ARBA00022448"/>
    </source>
</evidence>
<reference evidence="5" key="1">
    <citation type="submission" date="2022-07" db="EMBL/GenBank/DDBJ databases">
        <title>Complete genome of CX2.</title>
        <authorList>
            <person name="Cao G."/>
        </authorList>
    </citation>
    <scope>NUCLEOTIDE SEQUENCE</scope>
    <source>
        <strain evidence="5">CX2</strain>
    </source>
</reference>
<sequence>MGEIKCVQMTRKFEGEGIDTYALKPITMDFKAGDFVSVIGPSGSGKSTLLSLLGTLDVPTSGDLYFEGVKLSQLNAKELADFRFEKVGFIFQQFHLIPTLTSIENVMAPLFSRKVDYDKKERALSLLARVGLQEKAESLPSQLSGGQQQRVAVARALIHEPEWLLADEPTGNLDSETGEVIFELLRELNQEKGCGVICVTHDPSIAERADVQVRMKDGEIIEVIDMRVTGHA</sequence>
<dbReference type="PROSITE" id="PS50893">
    <property type="entry name" value="ABC_TRANSPORTER_2"/>
    <property type="match status" value="1"/>
</dbReference>
<accession>A0ABY5FIZ5</accession>